<dbReference type="Pfam" id="PF17039">
    <property type="entry name" value="Glyco_tran_10_N"/>
    <property type="match status" value="1"/>
</dbReference>
<keyword evidence="8 11" id="KW-1133">Transmembrane helix</keyword>
<evidence type="ECO:0000256" key="2">
    <source>
        <dbReference type="ARBA" id="ARBA00004922"/>
    </source>
</evidence>
<comment type="pathway">
    <text evidence="2">Protein modification; protein glycosylation.</text>
</comment>
<accession>A0A8B8A4B7</accession>
<keyword evidence="11" id="KW-0333">Golgi apparatus</keyword>
<evidence type="ECO:0000256" key="1">
    <source>
        <dbReference type="ARBA" id="ARBA00004167"/>
    </source>
</evidence>
<dbReference type="Proteomes" id="UP000694845">
    <property type="component" value="Unplaced"/>
</dbReference>
<gene>
    <name evidence="15 16 17" type="primary">LOC110990203</name>
</gene>
<dbReference type="InterPro" id="IPR038577">
    <property type="entry name" value="GT10-like_C_sf"/>
</dbReference>
<dbReference type="Gene3D" id="3.40.50.11660">
    <property type="entry name" value="Glycosyl transferase family 10, C-terminal domain"/>
    <property type="match status" value="1"/>
</dbReference>
<sequence>MAPLPPVPRRASQRPPVLSRALDVGSRHFKSSHQDQELLSLPNYSIPGNLKIRNPPMKRLHLLTILAIVLFGVDILIRLRVMERTIPTFTNHRRALPKHFFTNKRNTRSGSSVLPLAANDTVTKFDRMPDLKTKEPCSYNIQVYDRKGILLKERYETFSSIAPTLKGREKIPAVVQCGRNCTITITIADEKNKFAGMDAVLFHFCMRLVPLKALPVDMNPNQTWVFCSWETPYISTTPEVQRLYKIPKLKGFTANALWTYHRETEITTQFGFYTPRIPTVNETRTADEWLEGKTKLVLWVGSNCKITSWPRLTFVKKLQSYVPVDVYGRCGNLTCKPRTSKCNKDLVRNYKFYLALENSECDEYVSEKTWDKTLLVGVVPIVYGAPRKDYEEFLPPNSFIYVGDYNTVKELADYLKLLDSRPDLYAKYFEWQYKGHVRSTRVFYNTFPPTRFCHVIPIIEKVRRGELPRKPVLSSNFYQTCRKKPDFVLDQWNPW</sequence>
<evidence type="ECO:0000256" key="6">
    <source>
        <dbReference type="ARBA" id="ARBA00022692"/>
    </source>
</evidence>
<dbReference type="GeneID" id="110990203"/>
<evidence type="ECO:0000256" key="5">
    <source>
        <dbReference type="ARBA" id="ARBA00022679"/>
    </source>
</evidence>
<dbReference type="FunFam" id="3.40.50.11660:FF:000004">
    <property type="entry name" value="Glycoprotein 3-alpha-L-fucosyltransferase A"/>
    <property type="match status" value="1"/>
</dbReference>
<dbReference type="AlphaFoldDB" id="A0A8B8A4B7"/>
<evidence type="ECO:0000256" key="11">
    <source>
        <dbReference type="RuleBase" id="RU003832"/>
    </source>
</evidence>
<dbReference type="InterPro" id="IPR001503">
    <property type="entry name" value="Glyco_trans_10"/>
</dbReference>
<comment type="subcellular location">
    <subcellularLocation>
        <location evidence="11">Golgi apparatus</location>
        <location evidence="11">Golgi stack membrane</location>
        <topology evidence="11">Single-pass type II membrane protein</topology>
    </subcellularLocation>
    <subcellularLocation>
        <location evidence="1">Membrane</location>
        <topology evidence="1">Single-pass membrane protein</topology>
    </subcellularLocation>
</comment>
<feature type="domain" description="Fucosyltransferase N-terminal" evidence="13">
    <location>
        <begin position="184"/>
        <end position="271"/>
    </location>
</feature>
<keyword evidence="9 11" id="KW-0472">Membrane</keyword>
<keyword evidence="14" id="KW-1185">Reference proteome</keyword>
<dbReference type="InterPro" id="IPR055270">
    <property type="entry name" value="Glyco_tran_10_C"/>
</dbReference>
<dbReference type="RefSeq" id="XP_022110765.1">
    <property type="nucleotide sequence ID" value="XM_022255073.1"/>
</dbReference>
<dbReference type="PANTHER" id="PTHR11929:SF145">
    <property type="entry name" value="ALPHA-(1,3)-FUCOSYLTRANSFERASE FUT-1"/>
    <property type="match status" value="1"/>
</dbReference>
<reference evidence="15 16" key="1">
    <citation type="submission" date="2025-04" db="UniProtKB">
        <authorList>
            <consortium name="RefSeq"/>
        </authorList>
    </citation>
    <scope>IDENTIFICATION</scope>
</reference>
<name>A0A8B8A4B7_ACAPL</name>
<proteinExistence type="inferred from homology"/>
<dbReference type="UniPathway" id="UPA00378"/>
<evidence type="ECO:0000256" key="4">
    <source>
        <dbReference type="ARBA" id="ARBA00022676"/>
    </source>
</evidence>
<evidence type="ECO:0000259" key="13">
    <source>
        <dbReference type="Pfam" id="PF17039"/>
    </source>
</evidence>
<evidence type="ECO:0000313" key="17">
    <source>
        <dbReference type="RefSeq" id="XP_022110766.1"/>
    </source>
</evidence>
<dbReference type="RefSeq" id="XP_022110766.1">
    <property type="nucleotide sequence ID" value="XM_022255074.1"/>
</dbReference>
<protein>
    <recommendedName>
        <fullName evidence="11">Fucosyltransferase</fullName>
        <ecNumber evidence="11">2.4.1.-</ecNumber>
    </recommendedName>
</protein>
<evidence type="ECO:0000313" key="16">
    <source>
        <dbReference type="RefSeq" id="XP_022110765.1"/>
    </source>
</evidence>
<dbReference type="PANTHER" id="PTHR11929">
    <property type="entry name" value="ALPHA- 1,3 -FUCOSYLTRANSFERASE"/>
    <property type="match status" value="1"/>
</dbReference>
<evidence type="ECO:0000313" key="15">
    <source>
        <dbReference type="RefSeq" id="XP_022110764.1"/>
    </source>
</evidence>
<keyword evidence="7" id="KW-0735">Signal-anchor</keyword>
<keyword evidence="10" id="KW-0325">Glycoprotein</keyword>
<evidence type="ECO:0000256" key="9">
    <source>
        <dbReference type="ARBA" id="ARBA00023136"/>
    </source>
</evidence>
<dbReference type="SUPFAM" id="SSF53756">
    <property type="entry name" value="UDP-Glycosyltransferase/glycogen phosphorylase"/>
    <property type="match status" value="1"/>
</dbReference>
<feature type="domain" description="Fucosyltransferase C-terminal" evidence="12">
    <location>
        <begin position="291"/>
        <end position="460"/>
    </location>
</feature>
<keyword evidence="6 11" id="KW-0812">Transmembrane</keyword>
<keyword evidence="5 11" id="KW-0808">Transferase</keyword>
<evidence type="ECO:0000256" key="8">
    <source>
        <dbReference type="ARBA" id="ARBA00022989"/>
    </source>
</evidence>
<dbReference type="EC" id="2.4.1.-" evidence="11"/>
<organism evidence="14 17">
    <name type="scientific">Acanthaster planci</name>
    <name type="common">Crown-of-thorns starfish</name>
    <dbReference type="NCBI Taxonomy" id="133434"/>
    <lineage>
        <taxon>Eukaryota</taxon>
        <taxon>Metazoa</taxon>
        <taxon>Echinodermata</taxon>
        <taxon>Eleutherozoa</taxon>
        <taxon>Asterozoa</taxon>
        <taxon>Asteroidea</taxon>
        <taxon>Valvatacea</taxon>
        <taxon>Valvatida</taxon>
        <taxon>Acanthasteridae</taxon>
        <taxon>Acanthaster</taxon>
    </lineage>
</organism>
<dbReference type="KEGG" id="aplc:110990203"/>
<keyword evidence="4 11" id="KW-0328">Glycosyltransferase</keyword>
<evidence type="ECO:0000256" key="7">
    <source>
        <dbReference type="ARBA" id="ARBA00022968"/>
    </source>
</evidence>
<dbReference type="RefSeq" id="XP_022110764.1">
    <property type="nucleotide sequence ID" value="XM_022255072.1"/>
</dbReference>
<dbReference type="InterPro" id="IPR031481">
    <property type="entry name" value="Glyco_tran_10_N"/>
</dbReference>
<dbReference type="GO" id="GO:0032580">
    <property type="term" value="C:Golgi cisterna membrane"/>
    <property type="evidence" value="ECO:0007669"/>
    <property type="project" value="UniProtKB-SubCell"/>
</dbReference>
<dbReference type="OrthoDB" id="427096at2759"/>
<evidence type="ECO:0000256" key="3">
    <source>
        <dbReference type="ARBA" id="ARBA00008919"/>
    </source>
</evidence>
<dbReference type="Pfam" id="PF00852">
    <property type="entry name" value="Glyco_transf_10"/>
    <property type="match status" value="1"/>
</dbReference>
<evidence type="ECO:0000313" key="14">
    <source>
        <dbReference type="Proteomes" id="UP000694845"/>
    </source>
</evidence>
<feature type="transmembrane region" description="Helical" evidence="11">
    <location>
        <begin position="60"/>
        <end position="79"/>
    </location>
</feature>
<evidence type="ECO:0000256" key="10">
    <source>
        <dbReference type="ARBA" id="ARBA00023180"/>
    </source>
</evidence>
<comment type="similarity">
    <text evidence="3 11">Belongs to the glycosyltransferase 10 family.</text>
</comment>
<dbReference type="GO" id="GO:0046920">
    <property type="term" value="F:alpha-(1-&gt;3)-fucosyltransferase activity"/>
    <property type="evidence" value="ECO:0007669"/>
    <property type="project" value="TreeGrafter"/>
</dbReference>
<evidence type="ECO:0000259" key="12">
    <source>
        <dbReference type="Pfam" id="PF00852"/>
    </source>
</evidence>